<feature type="binding site" evidence="1">
    <location>
        <position position="337"/>
    </location>
    <ligand>
        <name>Zn(2+)</name>
        <dbReference type="ChEBI" id="CHEBI:29105"/>
    </ligand>
</feature>
<dbReference type="GO" id="GO:0046872">
    <property type="term" value="F:metal ion binding"/>
    <property type="evidence" value="ECO:0007669"/>
    <property type="project" value="UniProtKB-KW"/>
</dbReference>
<dbReference type="Pfam" id="PF05147">
    <property type="entry name" value="LANC_like"/>
    <property type="match status" value="1"/>
</dbReference>
<dbReference type="Proteomes" id="UP000473885">
    <property type="component" value="Unassembled WGS sequence"/>
</dbReference>
<dbReference type="PRINTS" id="PR01955">
    <property type="entry name" value="LANCFRANKIA"/>
</dbReference>
<accession>A0A6M0R801</accession>
<organism evidence="2 3">
    <name type="scientific">Clostridium niameyense</name>
    <dbReference type="NCBI Taxonomy" id="1622073"/>
    <lineage>
        <taxon>Bacteria</taxon>
        <taxon>Bacillati</taxon>
        <taxon>Bacillota</taxon>
        <taxon>Clostridia</taxon>
        <taxon>Eubacteriales</taxon>
        <taxon>Clostridiaceae</taxon>
        <taxon>Clostridium</taxon>
    </lineage>
</organism>
<dbReference type="InterPro" id="IPR007822">
    <property type="entry name" value="LANC-like"/>
</dbReference>
<comment type="caution">
    <text evidence="2">The sequence shown here is derived from an EMBL/GenBank/DDBJ whole genome shotgun (WGS) entry which is preliminary data.</text>
</comment>
<dbReference type="SMART" id="SM01260">
    <property type="entry name" value="LANC_like"/>
    <property type="match status" value="1"/>
</dbReference>
<protein>
    <recommendedName>
        <fullName evidence="4">Lanthionine synthetase</fullName>
    </recommendedName>
</protein>
<sequence length="419" mass="49765">MEVNLSENLKKQVIYEIRKNVELLILKYERNSIKKEEYDEILFFCSELLNQKLLEEYEEDIKEIVIYILSDFKCDIYEKKYDNFKFIGMFKGIGSIAFSINNIHKKYNNFKNFSKFFDEMFIMYSKSYFKTLINKPLTLIDYDVIHGVSGILYYLLDYVDREHDQVIIELIQYLINLTEDKEYKGFKVINFHIEKEQQFLDVEKMEQPDGHVNFGFSHGMMGPLIVLSKARYLKYNIKGLDEAIKILRKLYEKFLIIDDGVLKYPTQLPFKYYINNEFANGSFNAGWCYGNTGIVRGLMKTASYLYLEDEYYYYKEELLKIINQPIEKYNFNETILCHGYASIVEIQISAYKETKDKRFLDTLERNLLKLIKEHNKSIQNKENKHEEDFSLLEGIGGITLTLLNAITLDLTFNKILMID</sequence>
<keyword evidence="1" id="KW-0862">Zinc</keyword>
<feature type="binding site" evidence="1">
    <location>
        <position position="338"/>
    </location>
    <ligand>
        <name>Zn(2+)</name>
        <dbReference type="ChEBI" id="CHEBI:29105"/>
    </ligand>
</feature>
<evidence type="ECO:0008006" key="4">
    <source>
        <dbReference type="Google" id="ProtNLM"/>
    </source>
</evidence>
<dbReference type="PRINTS" id="PR01950">
    <property type="entry name" value="LANCSUPER"/>
</dbReference>
<evidence type="ECO:0000313" key="2">
    <source>
        <dbReference type="EMBL" id="NEZ46345.1"/>
    </source>
</evidence>
<dbReference type="GO" id="GO:0031179">
    <property type="term" value="P:peptide modification"/>
    <property type="evidence" value="ECO:0007669"/>
    <property type="project" value="InterPro"/>
</dbReference>
<proteinExistence type="predicted"/>
<dbReference type="RefSeq" id="WP_163248602.1">
    <property type="nucleotide sequence ID" value="NZ_SXDP01000002.1"/>
</dbReference>
<dbReference type="EMBL" id="SXDP01000002">
    <property type="protein sequence ID" value="NEZ46345.1"/>
    <property type="molecule type" value="Genomic_DNA"/>
</dbReference>
<keyword evidence="1" id="KW-0479">Metal-binding</keyword>
<reference evidence="2 3" key="1">
    <citation type="submission" date="2019-04" db="EMBL/GenBank/DDBJ databases">
        <title>Genome sequencing of Clostridium botulinum Groups I-IV and Clostridium butyricum.</title>
        <authorList>
            <person name="Brunt J."/>
            <person name="Van Vliet A.H.M."/>
            <person name="Stringer S.C."/>
            <person name="Carter A.T."/>
            <person name="Peck M.W."/>
        </authorList>
    </citation>
    <scope>NUCLEOTIDE SEQUENCE [LARGE SCALE GENOMIC DNA]</scope>
    <source>
        <strain evidence="2 3">IFR 18/094</strain>
    </source>
</reference>
<dbReference type="Gene3D" id="1.50.10.20">
    <property type="match status" value="1"/>
</dbReference>
<dbReference type="SUPFAM" id="SSF158745">
    <property type="entry name" value="LanC-like"/>
    <property type="match status" value="1"/>
</dbReference>
<evidence type="ECO:0000256" key="1">
    <source>
        <dbReference type="PIRSR" id="PIRSR607822-1"/>
    </source>
</evidence>
<keyword evidence="3" id="KW-1185">Reference proteome</keyword>
<dbReference type="AlphaFoldDB" id="A0A6M0R801"/>
<feature type="binding site" evidence="1">
    <location>
        <position position="288"/>
    </location>
    <ligand>
        <name>Zn(2+)</name>
        <dbReference type="ChEBI" id="CHEBI:29105"/>
    </ligand>
</feature>
<evidence type="ECO:0000313" key="3">
    <source>
        <dbReference type="Proteomes" id="UP000473885"/>
    </source>
</evidence>
<gene>
    <name evidence="2" type="ORF">FDF74_03850</name>
</gene>
<name>A0A6M0R801_9CLOT</name>